<dbReference type="InterPro" id="IPR027256">
    <property type="entry name" value="P-typ_ATPase_IB"/>
</dbReference>
<reference evidence="13 14" key="1">
    <citation type="journal article" date="2012" name="Genome Biol.">
        <title>Genome and low-iron response of an oceanic diatom adapted to chronic iron limitation.</title>
        <authorList>
            <person name="Lommer M."/>
            <person name="Specht M."/>
            <person name="Roy A.S."/>
            <person name="Kraemer L."/>
            <person name="Andreson R."/>
            <person name="Gutowska M.A."/>
            <person name="Wolf J."/>
            <person name="Bergner S.V."/>
            <person name="Schilhabel M.B."/>
            <person name="Klostermeier U.C."/>
            <person name="Beiko R.G."/>
            <person name="Rosenstiel P."/>
            <person name="Hippler M."/>
            <person name="Laroche J."/>
        </authorList>
    </citation>
    <scope>NUCLEOTIDE SEQUENCE [LARGE SCALE GENOMIC DNA]</scope>
    <source>
        <strain evidence="13 14">CCMP1005</strain>
    </source>
</reference>
<dbReference type="GO" id="GO:0043682">
    <property type="term" value="F:P-type divalent copper transporter activity"/>
    <property type="evidence" value="ECO:0007669"/>
    <property type="project" value="TreeGrafter"/>
</dbReference>
<dbReference type="CDD" id="cd00371">
    <property type="entry name" value="HMA"/>
    <property type="match status" value="1"/>
</dbReference>
<keyword evidence="4 10" id="KW-0479">Metal-binding</keyword>
<evidence type="ECO:0000256" key="7">
    <source>
        <dbReference type="ARBA" id="ARBA00022967"/>
    </source>
</evidence>
<evidence type="ECO:0000256" key="1">
    <source>
        <dbReference type="ARBA" id="ARBA00004127"/>
    </source>
</evidence>
<evidence type="ECO:0000256" key="2">
    <source>
        <dbReference type="ARBA" id="ARBA00006024"/>
    </source>
</evidence>
<evidence type="ECO:0000313" key="13">
    <source>
        <dbReference type="EMBL" id="EJK74991.1"/>
    </source>
</evidence>
<evidence type="ECO:0000256" key="10">
    <source>
        <dbReference type="RuleBase" id="RU362081"/>
    </source>
</evidence>
<feature type="transmembrane region" description="Helical" evidence="10">
    <location>
        <begin position="1147"/>
        <end position="1168"/>
    </location>
</feature>
<dbReference type="GO" id="GO:0055070">
    <property type="term" value="P:copper ion homeostasis"/>
    <property type="evidence" value="ECO:0007669"/>
    <property type="project" value="TreeGrafter"/>
</dbReference>
<dbReference type="InterPro" id="IPR023214">
    <property type="entry name" value="HAD_sf"/>
</dbReference>
<keyword evidence="5 10" id="KW-0547">Nucleotide-binding</keyword>
<accession>K0TL48</accession>
<evidence type="ECO:0000259" key="12">
    <source>
        <dbReference type="Pfam" id="PF00122"/>
    </source>
</evidence>
<organism evidence="13 14">
    <name type="scientific">Thalassiosira oceanica</name>
    <name type="common">Marine diatom</name>
    <dbReference type="NCBI Taxonomy" id="159749"/>
    <lineage>
        <taxon>Eukaryota</taxon>
        <taxon>Sar</taxon>
        <taxon>Stramenopiles</taxon>
        <taxon>Ochrophyta</taxon>
        <taxon>Bacillariophyta</taxon>
        <taxon>Coscinodiscophyceae</taxon>
        <taxon>Thalassiosirophycidae</taxon>
        <taxon>Thalassiosirales</taxon>
        <taxon>Thalassiosiraceae</taxon>
        <taxon>Thalassiosira</taxon>
    </lineage>
</organism>
<dbReference type="InterPro" id="IPR006121">
    <property type="entry name" value="HMA_dom"/>
</dbReference>
<dbReference type="Proteomes" id="UP000266841">
    <property type="component" value="Unassembled WGS sequence"/>
</dbReference>
<dbReference type="Pfam" id="PF00702">
    <property type="entry name" value="Hydrolase"/>
    <property type="match status" value="1"/>
</dbReference>
<keyword evidence="6 10" id="KW-0067">ATP-binding</keyword>
<feature type="domain" description="P-type ATPase A" evidence="12">
    <location>
        <begin position="609"/>
        <end position="664"/>
    </location>
</feature>
<evidence type="ECO:0000256" key="6">
    <source>
        <dbReference type="ARBA" id="ARBA00022840"/>
    </source>
</evidence>
<dbReference type="GO" id="GO:0012505">
    <property type="term" value="C:endomembrane system"/>
    <property type="evidence" value="ECO:0007669"/>
    <property type="project" value="UniProtKB-SubCell"/>
</dbReference>
<dbReference type="Gene3D" id="3.40.1110.10">
    <property type="entry name" value="Calcium-transporting ATPase, cytoplasmic domain N"/>
    <property type="match status" value="1"/>
</dbReference>
<dbReference type="InterPro" id="IPR036412">
    <property type="entry name" value="HAD-like_sf"/>
</dbReference>
<comment type="similarity">
    <text evidence="2 10">Belongs to the cation transport ATPase (P-type) (TC 3.A.3) family. Type IB subfamily.</text>
</comment>
<dbReference type="GO" id="GO:0016887">
    <property type="term" value="F:ATP hydrolysis activity"/>
    <property type="evidence" value="ECO:0007669"/>
    <property type="project" value="InterPro"/>
</dbReference>
<dbReference type="SUPFAM" id="SSF81660">
    <property type="entry name" value="Metal cation-transporting ATPase, ATP-binding domain N"/>
    <property type="match status" value="1"/>
</dbReference>
<dbReference type="PROSITE" id="PS00154">
    <property type="entry name" value="ATPASE_E1_E2"/>
    <property type="match status" value="1"/>
</dbReference>
<comment type="subcellular location">
    <subcellularLocation>
        <location evidence="1">Endomembrane system</location>
        <topology evidence="1">Multi-pass membrane protein</topology>
    </subcellularLocation>
    <subcellularLocation>
        <location evidence="10">Membrane</location>
    </subcellularLocation>
</comment>
<dbReference type="GO" id="GO:0005507">
    <property type="term" value="F:copper ion binding"/>
    <property type="evidence" value="ECO:0007669"/>
    <property type="project" value="TreeGrafter"/>
</dbReference>
<evidence type="ECO:0000313" key="14">
    <source>
        <dbReference type="Proteomes" id="UP000266841"/>
    </source>
</evidence>
<evidence type="ECO:0000256" key="5">
    <source>
        <dbReference type="ARBA" id="ARBA00022741"/>
    </source>
</evidence>
<dbReference type="PRINTS" id="PR00120">
    <property type="entry name" value="HATPASE"/>
</dbReference>
<comment type="caution">
    <text evidence="13">The sequence shown here is derived from an EMBL/GenBank/DDBJ whole genome shotgun (WGS) entry which is preliminary data.</text>
</comment>
<dbReference type="InterPro" id="IPR023298">
    <property type="entry name" value="ATPase_P-typ_TM_dom_sf"/>
</dbReference>
<proteinExistence type="inferred from homology"/>
<protein>
    <recommendedName>
        <fullName evidence="12">P-type ATPase A domain-containing protein</fullName>
    </recommendedName>
</protein>
<dbReference type="SFLD" id="SFLDF00027">
    <property type="entry name" value="p-type_atpase"/>
    <property type="match status" value="1"/>
</dbReference>
<dbReference type="InterPro" id="IPR001757">
    <property type="entry name" value="P_typ_ATPase"/>
</dbReference>
<evidence type="ECO:0000256" key="9">
    <source>
        <dbReference type="ARBA" id="ARBA00023136"/>
    </source>
</evidence>
<feature type="transmembrane region" description="Helical" evidence="10">
    <location>
        <begin position="681"/>
        <end position="703"/>
    </location>
</feature>
<dbReference type="eggNOG" id="KOG0207">
    <property type="taxonomic scope" value="Eukaryota"/>
</dbReference>
<dbReference type="NCBIfam" id="TIGR01525">
    <property type="entry name" value="ATPase-IB_hvy"/>
    <property type="match status" value="1"/>
</dbReference>
<dbReference type="SUPFAM" id="SSF81653">
    <property type="entry name" value="Calcium ATPase, transduction domain A"/>
    <property type="match status" value="1"/>
</dbReference>
<feature type="compositionally biased region" description="Acidic residues" evidence="11">
    <location>
        <begin position="12"/>
        <end position="27"/>
    </location>
</feature>
<keyword evidence="3 10" id="KW-0812">Transmembrane</keyword>
<evidence type="ECO:0000256" key="11">
    <source>
        <dbReference type="SAM" id="MobiDB-lite"/>
    </source>
</evidence>
<dbReference type="PRINTS" id="PR00119">
    <property type="entry name" value="CATATPASE"/>
</dbReference>
<dbReference type="Gene3D" id="3.30.70.100">
    <property type="match status" value="1"/>
</dbReference>
<dbReference type="CDD" id="cd02094">
    <property type="entry name" value="P-type_ATPase_Cu-like"/>
    <property type="match status" value="1"/>
</dbReference>
<dbReference type="GO" id="GO:0016020">
    <property type="term" value="C:membrane"/>
    <property type="evidence" value="ECO:0007669"/>
    <property type="project" value="UniProtKB-SubCell"/>
</dbReference>
<dbReference type="GO" id="GO:0005524">
    <property type="term" value="F:ATP binding"/>
    <property type="evidence" value="ECO:0007669"/>
    <property type="project" value="UniProtKB-UniRule"/>
</dbReference>
<feature type="transmembrane region" description="Helical" evidence="10">
    <location>
        <begin position="1119"/>
        <end position="1141"/>
    </location>
</feature>
<feature type="transmembrane region" description="Helical" evidence="10">
    <location>
        <begin position="715"/>
        <end position="736"/>
    </location>
</feature>
<dbReference type="Gene3D" id="3.40.50.1000">
    <property type="entry name" value="HAD superfamily/HAD-like"/>
    <property type="match status" value="1"/>
</dbReference>
<dbReference type="Pfam" id="PF00122">
    <property type="entry name" value="E1-E2_ATPase"/>
    <property type="match status" value="1"/>
</dbReference>
<sequence length="1348" mass="145940">MGAAGPTSFFSIDDDDEVEVEDDDETETGASASTPASGEENARTARIDLKVEGMMCQKNCGTTVAGALRGLDLSDVKTFLDQEISSRLAANREVKTEVVRAESDYPSQYAYVLVKWTITATKQDLLDDDGNESAHDETLMTDLMSDEVSCRVINILSELAVEEVECVGFDAVYIQNPESVADHRTQALKEHEETLSNQSKAQAVLSDIDEAFNNEDFDATDATATFHVSNMSCAVCTGSVERFLNSVRNEYSYVTNAVVSLPTNTAKVAFAPIDAVNAAEICSKEVYQQLAELCASTVTKGGYPTEILNVGSSSSEEGTSLLDSAARMEQSRRDELHGWKTLLLTSLLFTVPLAVIKMSRMRSENGALSDSNDGTVAELQDVTNGMTEMPPTPLDWTELLLATPVQFYVGARFYKSAYRGLIHGCTMGMDFLVALGTTSAYLYSVIVFVIQILCKYEMFGVHDISIMKLRTTFDTGAMLITFVTLGKFLESYARGKTAGALQSLMELQPVSATRVILPTTLMEKLMNLQNDLVGDEEIDYALAFEDANLNSIATEEKDIAEVQIGDFLLILPGGRIPTDGILVAREGTGKIKQPSLDSLDESDKTDHGGCAYIDESAFSGEPFPVAKRPGDSVYGASVNQLSVILIRVTATGSSTVLSRIVKLVDDAQTNRAPIQAQADHIAGVFAPCVITLAVITFACWVLLSGDKFDLEERYFKALMSAISVIVVACPCALGLATPTAVMVGTGVGAMNGLLVKGGAVLEMAHHVKTVVFDKTGTLTTGRAVVGKRIEYMSQITESDANSSIGRLISCLPSTVDRSDMALWFAAELRSEHPLGHAIVNSGRELWGHDILKPVRKGQSGIANETELSILDFQVVPGRGVECTLVGMQERSCTVRVGNRAWARGIEEDANGLLAEVQTDQADEDVDFLRGQGQIGVYVSVKFSDDTDETNFIVTGVVGIIDPIKTEASSSVAALQRMGVDVWMCTGDHAVTAHAVASQIGIREENVCSNVNPEGKADLIKRLQKRRDRRNRLVKNRVAVVGDGINDAVALAQSDVGIAIGAGTEVAVEAADIVLVRSQLHDVVVALHLSRVVFDRIVSCFAEPFSMPFANASPAQRLNFFWAMAYNLFALPCAAGLLYPFTDWTLPPAFAGLMMAFSSVSVVTSSLLLRTYVKPEIGNDGQVNERGCSSATSGFIDIFYTCIFDNPIMSIFRGNEPKHMPVEVESVSDDEERYLRQASPMRPSQGQWMEPLSEVELSNMGIVSIGIKGSGDASLGIETCRRHLRLDLRAKMACPATAACSQRYLAQHPQPWPALATFPIGCGQCSTVDEGSPRPRKFQVINRIKMVCR</sequence>
<dbReference type="OrthoDB" id="432719at2759"/>
<dbReference type="PANTHER" id="PTHR43520:SF8">
    <property type="entry name" value="P-TYPE CU(+) TRANSPORTER"/>
    <property type="match status" value="1"/>
</dbReference>
<dbReference type="InterPro" id="IPR018303">
    <property type="entry name" value="ATPase_P-typ_P_site"/>
</dbReference>
<dbReference type="SUPFAM" id="SSF56784">
    <property type="entry name" value="HAD-like"/>
    <property type="match status" value="1"/>
</dbReference>
<gene>
    <name evidence="13" type="ORF">THAOC_03300</name>
</gene>
<feature type="transmembrane region" description="Helical" evidence="10">
    <location>
        <begin position="431"/>
        <end position="453"/>
    </location>
</feature>
<dbReference type="InterPro" id="IPR044492">
    <property type="entry name" value="P_typ_ATPase_HD_dom"/>
</dbReference>
<dbReference type="InterPro" id="IPR008250">
    <property type="entry name" value="ATPase_P-typ_transduc_dom_A_sf"/>
</dbReference>
<name>K0TL48_THAOC</name>
<keyword evidence="7" id="KW-1278">Translocase</keyword>
<dbReference type="SUPFAM" id="SSF55008">
    <property type="entry name" value="HMA, heavy metal-associated domain"/>
    <property type="match status" value="1"/>
</dbReference>
<dbReference type="SUPFAM" id="SSF81665">
    <property type="entry name" value="Calcium ATPase, transmembrane domain M"/>
    <property type="match status" value="1"/>
</dbReference>
<dbReference type="InterPro" id="IPR023299">
    <property type="entry name" value="ATPase_P-typ_cyto_dom_N"/>
</dbReference>
<evidence type="ECO:0000256" key="4">
    <source>
        <dbReference type="ARBA" id="ARBA00022723"/>
    </source>
</evidence>
<dbReference type="PANTHER" id="PTHR43520">
    <property type="entry name" value="ATP7, ISOFORM B"/>
    <property type="match status" value="1"/>
</dbReference>
<feature type="region of interest" description="Disordered" evidence="11">
    <location>
        <begin position="1"/>
        <end position="42"/>
    </location>
</feature>
<dbReference type="EMBL" id="AGNL01003206">
    <property type="protein sequence ID" value="EJK74991.1"/>
    <property type="molecule type" value="Genomic_DNA"/>
</dbReference>
<evidence type="ECO:0000256" key="3">
    <source>
        <dbReference type="ARBA" id="ARBA00022692"/>
    </source>
</evidence>
<dbReference type="InterPro" id="IPR059000">
    <property type="entry name" value="ATPase_P-type_domA"/>
</dbReference>
<keyword evidence="14" id="KW-1185">Reference proteome</keyword>
<dbReference type="NCBIfam" id="TIGR01494">
    <property type="entry name" value="ATPase_P-type"/>
    <property type="match status" value="2"/>
</dbReference>
<dbReference type="InterPro" id="IPR036163">
    <property type="entry name" value="HMA_dom_sf"/>
</dbReference>
<keyword evidence="9 10" id="KW-0472">Membrane</keyword>
<dbReference type="Gene3D" id="2.70.150.10">
    <property type="entry name" value="Calcium-transporting ATPase, cytoplasmic transduction domain A"/>
    <property type="match status" value="1"/>
</dbReference>
<dbReference type="SFLD" id="SFLDS00003">
    <property type="entry name" value="Haloacid_Dehalogenase"/>
    <property type="match status" value="1"/>
</dbReference>
<keyword evidence="8 10" id="KW-1133">Transmembrane helix</keyword>
<dbReference type="SFLD" id="SFLDG00002">
    <property type="entry name" value="C1.7:_P-type_atpase_like"/>
    <property type="match status" value="1"/>
</dbReference>
<evidence type="ECO:0000256" key="8">
    <source>
        <dbReference type="ARBA" id="ARBA00022989"/>
    </source>
</evidence>